<dbReference type="InterPro" id="IPR036900">
    <property type="entry name" value="A-D-PHexomutase_C_sf"/>
</dbReference>
<dbReference type="InterPro" id="IPR016066">
    <property type="entry name" value="A-D-PHexomutase_CS"/>
</dbReference>
<evidence type="ECO:0000256" key="1">
    <source>
        <dbReference type="ARBA" id="ARBA00001946"/>
    </source>
</evidence>
<comment type="cofactor">
    <cofactor evidence="1">
        <name>Mg(2+)</name>
        <dbReference type="ChEBI" id="CHEBI:18420"/>
    </cofactor>
</comment>
<dbReference type="SUPFAM" id="SSF55957">
    <property type="entry name" value="Phosphoglucomutase, C-terminal domain"/>
    <property type="match status" value="1"/>
</dbReference>
<dbReference type="STRING" id="578461.R0M3R3"/>
<feature type="domain" description="Alpha-D-phosphohexomutase alpha/beta/alpha" evidence="9">
    <location>
        <begin position="203"/>
        <end position="289"/>
    </location>
</feature>
<keyword evidence="5 7" id="KW-0460">Magnesium</keyword>
<dbReference type="HOGENOM" id="CLU_486617_0_0_1"/>
<dbReference type="PANTHER" id="PTHR45745:SF1">
    <property type="entry name" value="PHOSPHOGLUCOMUTASE 2B-RELATED"/>
    <property type="match status" value="1"/>
</dbReference>
<comment type="similarity">
    <text evidence="2 7">Belongs to the phosphohexose mutase family.</text>
</comment>
<feature type="domain" description="Alpha-D-phosphohexomutase alpha/beta/alpha" evidence="8">
    <location>
        <begin position="33"/>
        <end position="161"/>
    </location>
</feature>
<keyword evidence="6" id="KW-0413">Isomerase</keyword>
<keyword evidence="12" id="KW-1185">Reference proteome</keyword>
<evidence type="ECO:0000256" key="5">
    <source>
        <dbReference type="ARBA" id="ARBA00022842"/>
    </source>
</evidence>
<evidence type="ECO:0000256" key="2">
    <source>
        <dbReference type="ARBA" id="ARBA00010231"/>
    </source>
</evidence>
<evidence type="ECO:0000256" key="3">
    <source>
        <dbReference type="ARBA" id="ARBA00022553"/>
    </source>
</evidence>
<dbReference type="EMBL" id="KB909294">
    <property type="protein sequence ID" value="EOB12664.1"/>
    <property type="molecule type" value="Genomic_DNA"/>
</dbReference>
<feature type="domain" description="Alpha-D-phosphohexomutase alpha/beta/alpha" evidence="10">
    <location>
        <begin position="300"/>
        <end position="412"/>
    </location>
</feature>
<dbReference type="GO" id="GO:0006166">
    <property type="term" value="P:purine ribonucleoside salvage"/>
    <property type="evidence" value="ECO:0007669"/>
    <property type="project" value="TreeGrafter"/>
</dbReference>
<dbReference type="InterPro" id="IPR016055">
    <property type="entry name" value="A-D-PHexomutase_a/b/a-I/II/III"/>
</dbReference>
<proteinExistence type="inferred from homology"/>
<evidence type="ECO:0000259" key="8">
    <source>
        <dbReference type="Pfam" id="PF02878"/>
    </source>
</evidence>
<dbReference type="SUPFAM" id="SSF53738">
    <property type="entry name" value="Phosphoglucomutase, first 3 domains"/>
    <property type="match status" value="3"/>
</dbReference>
<sequence>MNLKEQYNKLTKNKDKFNLDLEKYGDKIVTQRLKFTTGGMRGLMREGFNGINEVTCNILCTALAKRFNSVTIGYDSRNKSSNFGMIASKIFRKHGKSASVFDHMATPSLSHLIGVLGTDIGLMITASHNPKEYNGFKVYDKNGCQITSPLDEEIASQLLNNEITDLTDTNPPCDNKSVMSRDEAVSHYIKNLFRGWNSNQIPFLKSQLKVLFTPLYGVSIDFVRLGIKEYGFLPSFDFFEKHCCYDPSFPGLPFPNPEVDQVYDEPKKLNYDLIFSCDPDGDRFGMIEKQINGDYVHYSGDEIASIFIKYFIDNFEHSSLVFINTFLCNDFMEDVSARFKIEYHRTKTGFKNVSKVINEVFQRGEDKFIFAYEDSLGFFFGGGREKDGIKCVLLMAHILQGTKPSKILSSLQEYGTYSTFNFHFRCEDPDKILDLVTKSLECKKLHDMFIMDEEDYKMILRKSGTEPIIKIYCSSKFLKKKILKEKVMDFVNENFKK</sequence>
<dbReference type="OMA" id="RYKSKEF"/>
<dbReference type="GO" id="GO:0000287">
    <property type="term" value="F:magnesium ion binding"/>
    <property type="evidence" value="ECO:0007669"/>
    <property type="project" value="InterPro"/>
</dbReference>
<gene>
    <name evidence="11" type="primary">PGM2</name>
    <name evidence="11" type="ORF">NBO_386g0021</name>
</gene>
<reference evidence="11 12" key="1">
    <citation type="journal article" date="2013" name="BMC Genomics">
        <title>Comparative genomics of parasitic silkworm microsporidia reveal an association between genome expansion and host adaptation.</title>
        <authorList>
            <person name="Pan G."/>
            <person name="Xu J."/>
            <person name="Li T."/>
            <person name="Xia Q."/>
            <person name="Liu S.L."/>
            <person name="Zhang G."/>
            <person name="Li S."/>
            <person name="Li C."/>
            <person name="Liu H."/>
            <person name="Yang L."/>
            <person name="Liu T."/>
            <person name="Zhang X."/>
            <person name="Wu Z."/>
            <person name="Fan W."/>
            <person name="Dang X."/>
            <person name="Xiang H."/>
            <person name="Tao M."/>
            <person name="Li Y."/>
            <person name="Hu J."/>
            <person name="Li Z."/>
            <person name="Lin L."/>
            <person name="Luo J."/>
            <person name="Geng L."/>
            <person name="Wang L."/>
            <person name="Long M."/>
            <person name="Wan Y."/>
            <person name="He N."/>
            <person name="Zhang Z."/>
            <person name="Lu C."/>
            <person name="Keeling P.J."/>
            <person name="Wang J."/>
            <person name="Xiang Z."/>
            <person name="Zhou Z."/>
        </authorList>
    </citation>
    <scope>NUCLEOTIDE SEQUENCE [LARGE SCALE GENOMIC DNA]</scope>
    <source>
        <strain evidence="12">CQ1 / CVCC 102059</strain>
    </source>
</reference>
<evidence type="ECO:0000256" key="4">
    <source>
        <dbReference type="ARBA" id="ARBA00022723"/>
    </source>
</evidence>
<evidence type="ECO:0000256" key="6">
    <source>
        <dbReference type="ARBA" id="ARBA00023235"/>
    </source>
</evidence>
<evidence type="ECO:0000313" key="12">
    <source>
        <dbReference type="Proteomes" id="UP000016927"/>
    </source>
</evidence>
<dbReference type="PANTHER" id="PTHR45745">
    <property type="entry name" value="PHOSPHOMANNOMUTASE 45A"/>
    <property type="match status" value="1"/>
</dbReference>
<evidence type="ECO:0000256" key="7">
    <source>
        <dbReference type="RuleBase" id="RU004326"/>
    </source>
</evidence>
<evidence type="ECO:0000313" key="11">
    <source>
        <dbReference type="EMBL" id="EOB12664.1"/>
    </source>
</evidence>
<dbReference type="OrthoDB" id="8300170at2759"/>
<accession>R0M3R3</accession>
<dbReference type="AlphaFoldDB" id="R0M3R3"/>
<dbReference type="Pfam" id="PF02880">
    <property type="entry name" value="PGM_PMM_III"/>
    <property type="match status" value="1"/>
</dbReference>
<dbReference type="GO" id="GO:0005975">
    <property type="term" value="P:carbohydrate metabolic process"/>
    <property type="evidence" value="ECO:0007669"/>
    <property type="project" value="InterPro"/>
</dbReference>
<dbReference type="InterPro" id="IPR005846">
    <property type="entry name" value="A-D-PHexomutase_a/b/a-III"/>
</dbReference>
<dbReference type="Pfam" id="PF02878">
    <property type="entry name" value="PGM_PMM_I"/>
    <property type="match status" value="1"/>
</dbReference>
<keyword evidence="4 7" id="KW-0479">Metal-binding</keyword>
<dbReference type="GO" id="GO:0008973">
    <property type="term" value="F:phosphopentomutase activity"/>
    <property type="evidence" value="ECO:0007669"/>
    <property type="project" value="TreeGrafter"/>
</dbReference>
<keyword evidence="3" id="KW-0597">Phosphoprotein</keyword>
<name>R0M3R3_NOSB1</name>
<evidence type="ECO:0000259" key="9">
    <source>
        <dbReference type="Pfam" id="PF02879"/>
    </source>
</evidence>
<protein>
    <submittedName>
        <fullName evidence="11">Phosphoglucomutase-2</fullName>
    </submittedName>
</protein>
<evidence type="ECO:0000259" key="10">
    <source>
        <dbReference type="Pfam" id="PF02880"/>
    </source>
</evidence>
<dbReference type="Pfam" id="PF02879">
    <property type="entry name" value="PGM_PMM_II"/>
    <property type="match status" value="1"/>
</dbReference>
<dbReference type="VEuPathDB" id="MicrosporidiaDB:NBO_386g0021"/>
<dbReference type="Proteomes" id="UP000016927">
    <property type="component" value="Unassembled WGS sequence"/>
</dbReference>
<dbReference type="PROSITE" id="PS00710">
    <property type="entry name" value="PGM_PMM"/>
    <property type="match status" value="1"/>
</dbReference>
<dbReference type="InterPro" id="IPR005844">
    <property type="entry name" value="A-D-PHexomutase_a/b/a-I"/>
</dbReference>
<dbReference type="Gene3D" id="3.40.120.10">
    <property type="entry name" value="Alpha-D-Glucose-1,6-Bisphosphate, subunit A, domain 3"/>
    <property type="match status" value="3"/>
</dbReference>
<organism evidence="11 12">
    <name type="scientific">Nosema bombycis (strain CQ1 / CVCC 102059)</name>
    <name type="common">Microsporidian parasite</name>
    <name type="synonym">Pebrine of silkworm</name>
    <dbReference type="NCBI Taxonomy" id="578461"/>
    <lineage>
        <taxon>Eukaryota</taxon>
        <taxon>Fungi</taxon>
        <taxon>Fungi incertae sedis</taxon>
        <taxon>Microsporidia</taxon>
        <taxon>Nosematidae</taxon>
        <taxon>Nosema</taxon>
    </lineage>
</organism>
<dbReference type="InterPro" id="IPR005845">
    <property type="entry name" value="A-D-PHexomutase_a/b/a-II"/>
</dbReference>